<dbReference type="RefSeq" id="WP_091744053.1">
    <property type="nucleotide sequence ID" value="NZ_FODY01000003.1"/>
</dbReference>
<dbReference type="PANTHER" id="PTHR10695:SF46">
    <property type="entry name" value="BIFUNCTIONAL COENZYME A SYNTHASE-RELATED"/>
    <property type="match status" value="1"/>
</dbReference>
<evidence type="ECO:0000256" key="4">
    <source>
        <dbReference type="ARBA" id="ARBA00022741"/>
    </source>
</evidence>
<dbReference type="Pfam" id="PF01121">
    <property type="entry name" value="CoaE"/>
    <property type="match status" value="1"/>
</dbReference>
<dbReference type="GO" id="GO:0004140">
    <property type="term" value="F:dephospho-CoA kinase activity"/>
    <property type="evidence" value="ECO:0007669"/>
    <property type="project" value="UniProtKB-UniRule"/>
</dbReference>
<comment type="similarity">
    <text evidence="1 8">Belongs to the CoaE family.</text>
</comment>
<dbReference type="FunFam" id="3.40.50.300:FF:000991">
    <property type="entry name" value="Dephospho-CoA kinase"/>
    <property type="match status" value="1"/>
</dbReference>
<keyword evidence="11" id="KW-1185">Reference proteome</keyword>
<name>A0A1H8QVI2_9FIRM</name>
<keyword evidence="5 8" id="KW-0418">Kinase</keyword>
<dbReference type="EC" id="2.7.1.24" evidence="8 9"/>
<keyword evidence="3 8" id="KW-0808">Transferase</keyword>
<dbReference type="AlphaFoldDB" id="A0A1H8QVI2"/>
<accession>A0A1H8QVI2</accession>
<organism evidence="10 11">
    <name type="scientific">Propionispora vibrioides</name>
    <dbReference type="NCBI Taxonomy" id="112903"/>
    <lineage>
        <taxon>Bacteria</taxon>
        <taxon>Bacillati</taxon>
        <taxon>Bacillota</taxon>
        <taxon>Negativicutes</taxon>
        <taxon>Selenomonadales</taxon>
        <taxon>Sporomusaceae</taxon>
        <taxon>Propionispora</taxon>
    </lineage>
</organism>
<dbReference type="CDD" id="cd02022">
    <property type="entry name" value="DPCK"/>
    <property type="match status" value="1"/>
</dbReference>
<dbReference type="Gene3D" id="3.40.50.300">
    <property type="entry name" value="P-loop containing nucleotide triphosphate hydrolases"/>
    <property type="match status" value="1"/>
</dbReference>
<evidence type="ECO:0000256" key="7">
    <source>
        <dbReference type="ARBA" id="ARBA00022993"/>
    </source>
</evidence>
<feature type="binding site" evidence="8">
    <location>
        <begin position="11"/>
        <end position="16"/>
    </location>
    <ligand>
        <name>ATP</name>
        <dbReference type="ChEBI" id="CHEBI:30616"/>
    </ligand>
</feature>
<comment type="pathway">
    <text evidence="8">Cofactor biosynthesis; coenzyme A biosynthesis; CoA from (R)-pantothenate: step 5/5.</text>
</comment>
<comment type="catalytic activity">
    <reaction evidence="8">
        <text>3'-dephospho-CoA + ATP = ADP + CoA + H(+)</text>
        <dbReference type="Rhea" id="RHEA:18245"/>
        <dbReference type="ChEBI" id="CHEBI:15378"/>
        <dbReference type="ChEBI" id="CHEBI:30616"/>
        <dbReference type="ChEBI" id="CHEBI:57287"/>
        <dbReference type="ChEBI" id="CHEBI:57328"/>
        <dbReference type="ChEBI" id="CHEBI:456216"/>
        <dbReference type="EC" id="2.7.1.24"/>
    </reaction>
</comment>
<dbReference type="InterPro" id="IPR027417">
    <property type="entry name" value="P-loop_NTPase"/>
</dbReference>
<proteinExistence type="inferred from homology"/>
<keyword evidence="4 8" id="KW-0547">Nucleotide-binding</keyword>
<dbReference type="OrthoDB" id="9812943at2"/>
<evidence type="ECO:0000256" key="3">
    <source>
        <dbReference type="ARBA" id="ARBA00022679"/>
    </source>
</evidence>
<reference evidence="10 11" key="1">
    <citation type="submission" date="2016-10" db="EMBL/GenBank/DDBJ databases">
        <authorList>
            <person name="de Groot N.N."/>
        </authorList>
    </citation>
    <scope>NUCLEOTIDE SEQUENCE [LARGE SCALE GENOMIC DNA]</scope>
    <source>
        <strain evidence="10 11">DSM 13305</strain>
    </source>
</reference>
<dbReference type="GO" id="GO:0005737">
    <property type="term" value="C:cytoplasm"/>
    <property type="evidence" value="ECO:0007669"/>
    <property type="project" value="UniProtKB-SubCell"/>
</dbReference>
<keyword evidence="2 8" id="KW-0963">Cytoplasm</keyword>
<evidence type="ECO:0000256" key="6">
    <source>
        <dbReference type="ARBA" id="ARBA00022840"/>
    </source>
</evidence>
<dbReference type="HAMAP" id="MF_00376">
    <property type="entry name" value="Dephospho_CoA_kinase"/>
    <property type="match status" value="1"/>
</dbReference>
<dbReference type="GO" id="GO:0015937">
    <property type="term" value="P:coenzyme A biosynthetic process"/>
    <property type="evidence" value="ECO:0007669"/>
    <property type="project" value="UniProtKB-UniRule"/>
</dbReference>
<dbReference type="SUPFAM" id="SSF52540">
    <property type="entry name" value="P-loop containing nucleoside triphosphate hydrolases"/>
    <property type="match status" value="1"/>
</dbReference>
<dbReference type="Proteomes" id="UP000198847">
    <property type="component" value="Unassembled WGS sequence"/>
</dbReference>
<dbReference type="EMBL" id="FODY01000003">
    <property type="protein sequence ID" value="SEO58269.1"/>
    <property type="molecule type" value="Genomic_DNA"/>
</dbReference>
<sequence>MYCVGLTGGIASGKSTVSALLSQMGARLIDADVVARNAVATGSPAWRAIVDRFGQEILLEDDSLNRGMLGGKIFAEPALRNWLNALTHPAIRQEIFRQMQLAREEGCRLLVLDIPLLIEAGWCEFVDEVWVVYVRPDVQLNRLMKRNTLSREQALQRIQSQMSLAEKVGYADLVIDNNAGLEELEKQVSDAWRRLQNKATAI</sequence>
<dbReference type="PROSITE" id="PS51219">
    <property type="entry name" value="DPCK"/>
    <property type="match status" value="1"/>
</dbReference>
<dbReference type="PANTHER" id="PTHR10695">
    <property type="entry name" value="DEPHOSPHO-COA KINASE-RELATED"/>
    <property type="match status" value="1"/>
</dbReference>
<dbReference type="STRING" id="112903.SAMN04490178_10377"/>
<evidence type="ECO:0000256" key="8">
    <source>
        <dbReference type="HAMAP-Rule" id="MF_00376"/>
    </source>
</evidence>
<evidence type="ECO:0000313" key="10">
    <source>
        <dbReference type="EMBL" id="SEO58269.1"/>
    </source>
</evidence>
<protein>
    <recommendedName>
        <fullName evidence="8 9">Dephospho-CoA kinase</fullName>
        <ecNumber evidence="8 9">2.7.1.24</ecNumber>
    </recommendedName>
    <alternativeName>
        <fullName evidence="8">Dephosphocoenzyme A kinase</fullName>
    </alternativeName>
</protein>
<keyword evidence="7 8" id="KW-0173">Coenzyme A biosynthesis</keyword>
<comment type="function">
    <text evidence="8">Catalyzes the phosphorylation of the 3'-hydroxyl group of dephosphocoenzyme A to form coenzyme A.</text>
</comment>
<gene>
    <name evidence="8" type="primary">coaE</name>
    <name evidence="10" type="ORF">SAMN04490178_10377</name>
</gene>
<keyword evidence="6 8" id="KW-0067">ATP-binding</keyword>
<evidence type="ECO:0000313" key="11">
    <source>
        <dbReference type="Proteomes" id="UP000198847"/>
    </source>
</evidence>
<dbReference type="NCBIfam" id="TIGR00152">
    <property type="entry name" value="dephospho-CoA kinase"/>
    <property type="match status" value="1"/>
</dbReference>
<evidence type="ECO:0000256" key="1">
    <source>
        <dbReference type="ARBA" id="ARBA00009018"/>
    </source>
</evidence>
<evidence type="ECO:0000256" key="9">
    <source>
        <dbReference type="NCBIfam" id="TIGR00152"/>
    </source>
</evidence>
<comment type="subcellular location">
    <subcellularLocation>
        <location evidence="8">Cytoplasm</location>
    </subcellularLocation>
</comment>
<evidence type="ECO:0000256" key="5">
    <source>
        <dbReference type="ARBA" id="ARBA00022777"/>
    </source>
</evidence>
<dbReference type="UniPathway" id="UPA00241">
    <property type="reaction ID" value="UER00356"/>
</dbReference>
<dbReference type="InterPro" id="IPR001977">
    <property type="entry name" value="Depp_CoAkinase"/>
</dbReference>
<evidence type="ECO:0000256" key="2">
    <source>
        <dbReference type="ARBA" id="ARBA00022490"/>
    </source>
</evidence>
<dbReference type="GO" id="GO:0005524">
    <property type="term" value="F:ATP binding"/>
    <property type="evidence" value="ECO:0007669"/>
    <property type="project" value="UniProtKB-UniRule"/>
</dbReference>